<accession>A0A399FDJ4</accession>
<evidence type="ECO:0000259" key="1">
    <source>
        <dbReference type="Pfam" id="PF00462"/>
    </source>
</evidence>
<gene>
    <name evidence="2" type="ORF">Mgrana_00563</name>
</gene>
<reference evidence="2 3" key="1">
    <citation type="submission" date="2018-08" db="EMBL/GenBank/DDBJ databases">
        <title>Meiothermus granaticius genome AF-68 sequencing project.</title>
        <authorList>
            <person name="Da Costa M.S."/>
            <person name="Albuquerque L."/>
            <person name="Raposo P."/>
            <person name="Froufe H.J.C."/>
            <person name="Barroso C.S."/>
            <person name="Egas C."/>
        </authorList>
    </citation>
    <scope>NUCLEOTIDE SEQUENCE [LARGE SCALE GENOMIC DNA]</scope>
    <source>
        <strain evidence="2 3">AF-68</strain>
    </source>
</reference>
<dbReference type="RefSeq" id="WP_119356083.1">
    <property type="nucleotide sequence ID" value="NZ_BJXM01000003.1"/>
</dbReference>
<dbReference type="Pfam" id="PF00462">
    <property type="entry name" value="Glutaredoxin"/>
    <property type="match status" value="1"/>
</dbReference>
<dbReference type="SUPFAM" id="SSF52833">
    <property type="entry name" value="Thioredoxin-like"/>
    <property type="match status" value="1"/>
</dbReference>
<keyword evidence="3" id="KW-1185">Reference proteome</keyword>
<keyword evidence="2" id="KW-0560">Oxidoreductase</keyword>
<dbReference type="AlphaFoldDB" id="A0A399FDJ4"/>
<proteinExistence type="predicted"/>
<dbReference type="InterPro" id="IPR002109">
    <property type="entry name" value="Glutaredoxin"/>
</dbReference>
<dbReference type="InterPro" id="IPR036249">
    <property type="entry name" value="Thioredoxin-like_sf"/>
</dbReference>
<dbReference type="GO" id="GO:0016491">
    <property type="term" value="F:oxidoreductase activity"/>
    <property type="evidence" value="ECO:0007669"/>
    <property type="project" value="UniProtKB-KW"/>
</dbReference>
<sequence length="85" mass="9516">MLTIFSTSWCGDCKALKQALTHLNLPFQEIDIDQQPQAEQRVLTLNGGRRSVPTLVYGDKATSLSQFSIVKLKRWLGEVGLQARV</sequence>
<dbReference type="GO" id="GO:0045454">
    <property type="term" value="P:cell redox homeostasis"/>
    <property type="evidence" value="ECO:0007669"/>
    <property type="project" value="TreeGrafter"/>
</dbReference>
<dbReference type="PROSITE" id="PS51354">
    <property type="entry name" value="GLUTAREDOXIN_2"/>
    <property type="match status" value="1"/>
</dbReference>
<comment type="caution">
    <text evidence="2">The sequence shown here is derived from an EMBL/GenBank/DDBJ whole genome shotgun (WGS) entry which is preliminary data.</text>
</comment>
<name>A0A399FDJ4_9DEIN</name>
<dbReference type="EMBL" id="QWLB01000005">
    <property type="protein sequence ID" value="RIH93509.1"/>
    <property type="molecule type" value="Genomic_DNA"/>
</dbReference>
<dbReference type="Proteomes" id="UP000266178">
    <property type="component" value="Unassembled WGS sequence"/>
</dbReference>
<dbReference type="OrthoDB" id="9795531at2"/>
<dbReference type="EC" id="1.-.-.-" evidence="2"/>
<dbReference type="CDD" id="cd02976">
    <property type="entry name" value="NrdH"/>
    <property type="match status" value="1"/>
</dbReference>
<evidence type="ECO:0000313" key="3">
    <source>
        <dbReference type="Proteomes" id="UP000266178"/>
    </source>
</evidence>
<organism evidence="2 3">
    <name type="scientific">Meiothermus granaticius NBRC 107808</name>
    <dbReference type="NCBI Taxonomy" id="1227551"/>
    <lineage>
        <taxon>Bacteria</taxon>
        <taxon>Thermotogati</taxon>
        <taxon>Deinococcota</taxon>
        <taxon>Deinococci</taxon>
        <taxon>Thermales</taxon>
        <taxon>Thermaceae</taxon>
        <taxon>Meiothermus</taxon>
    </lineage>
</organism>
<dbReference type="GO" id="GO:0009055">
    <property type="term" value="F:electron transfer activity"/>
    <property type="evidence" value="ECO:0007669"/>
    <property type="project" value="TreeGrafter"/>
</dbReference>
<feature type="domain" description="Glutaredoxin" evidence="1">
    <location>
        <begin position="3"/>
        <end position="60"/>
    </location>
</feature>
<dbReference type="InterPro" id="IPR051548">
    <property type="entry name" value="Grx-like_ET"/>
</dbReference>
<dbReference type="Gene3D" id="3.40.30.10">
    <property type="entry name" value="Glutaredoxin"/>
    <property type="match status" value="1"/>
</dbReference>
<protein>
    <submittedName>
        <fullName evidence="2">Putative glutaredoxin.1</fullName>
        <ecNumber evidence="2">1.-.-.-</ecNumber>
    </submittedName>
</protein>
<evidence type="ECO:0000313" key="2">
    <source>
        <dbReference type="EMBL" id="RIH93509.1"/>
    </source>
</evidence>
<dbReference type="PANTHER" id="PTHR34386:SF1">
    <property type="entry name" value="GLUTAREDOXIN-LIKE PROTEIN NRDH"/>
    <property type="match status" value="1"/>
</dbReference>
<dbReference type="PANTHER" id="PTHR34386">
    <property type="entry name" value="GLUTAREDOXIN"/>
    <property type="match status" value="1"/>
</dbReference>